<reference evidence="3 4" key="1">
    <citation type="submission" date="2020-07" db="EMBL/GenBank/DDBJ databases">
        <title>Sequencing the genomes of 1000 actinobacteria strains.</title>
        <authorList>
            <person name="Klenk H.-P."/>
        </authorList>
    </citation>
    <scope>NUCLEOTIDE SEQUENCE [LARGE SCALE GENOMIC DNA]</scope>
    <source>
        <strain evidence="3 4">DSM 45117</strain>
    </source>
</reference>
<keyword evidence="2" id="KW-1133">Transmembrane helix</keyword>
<organism evidence="3 4">
    <name type="scientific">Actinopolymorpha cephalotaxi</name>
    <dbReference type="NCBI Taxonomy" id="504797"/>
    <lineage>
        <taxon>Bacteria</taxon>
        <taxon>Bacillati</taxon>
        <taxon>Actinomycetota</taxon>
        <taxon>Actinomycetes</taxon>
        <taxon>Propionibacteriales</taxon>
        <taxon>Actinopolymorphaceae</taxon>
        <taxon>Actinopolymorpha</taxon>
    </lineage>
</organism>
<accession>A0ABX2RWS2</accession>
<gene>
    <name evidence="3" type="ORF">FHR37_000669</name>
</gene>
<feature type="transmembrane region" description="Helical" evidence="2">
    <location>
        <begin position="79"/>
        <end position="101"/>
    </location>
</feature>
<feature type="region of interest" description="Disordered" evidence="1">
    <location>
        <begin position="109"/>
        <end position="179"/>
    </location>
</feature>
<keyword evidence="2" id="KW-0812">Transmembrane</keyword>
<feature type="region of interest" description="Disordered" evidence="1">
    <location>
        <begin position="1"/>
        <end position="32"/>
    </location>
</feature>
<evidence type="ECO:0000256" key="1">
    <source>
        <dbReference type="SAM" id="MobiDB-lite"/>
    </source>
</evidence>
<protein>
    <recommendedName>
        <fullName evidence="5">DNA-binding transcriptional regulator of glucitol operon</fullName>
    </recommendedName>
</protein>
<keyword evidence="2" id="KW-0472">Membrane</keyword>
<feature type="compositionally biased region" description="Acidic residues" evidence="1">
    <location>
        <begin position="168"/>
        <end position="177"/>
    </location>
</feature>
<comment type="caution">
    <text evidence="3">The sequence shown here is derived from an EMBL/GenBank/DDBJ whole genome shotgun (WGS) entry which is preliminary data.</text>
</comment>
<evidence type="ECO:0000313" key="3">
    <source>
        <dbReference type="EMBL" id="NYH81818.1"/>
    </source>
</evidence>
<keyword evidence="4" id="KW-1185">Reference proteome</keyword>
<evidence type="ECO:0008006" key="5">
    <source>
        <dbReference type="Google" id="ProtNLM"/>
    </source>
</evidence>
<evidence type="ECO:0000313" key="4">
    <source>
        <dbReference type="Proteomes" id="UP000533017"/>
    </source>
</evidence>
<dbReference type="Proteomes" id="UP000533017">
    <property type="component" value="Unassembled WGS sequence"/>
</dbReference>
<evidence type="ECO:0000256" key="2">
    <source>
        <dbReference type="SAM" id="Phobius"/>
    </source>
</evidence>
<dbReference type="RefSeq" id="WP_202818306.1">
    <property type="nucleotide sequence ID" value="NZ_FOOI01000015.1"/>
</dbReference>
<name>A0ABX2RWS2_9ACTN</name>
<dbReference type="EMBL" id="JACBZA010000001">
    <property type="protein sequence ID" value="NYH81818.1"/>
    <property type="molecule type" value="Genomic_DNA"/>
</dbReference>
<feature type="transmembrane region" description="Helical" evidence="2">
    <location>
        <begin position="45"/>
        <end position="67"/>
    </location>
</feature>
<proteinExistence type="predicted"/>
<sequence>MWATAMRAGSGIDVDDKPGASTLVDSEESRPAPPSLARRLLSWQWVAFTLVVVLAVAAFLFLAWWQLGRFESRAGDWQNFGYALQWPFFAVFTVYVWWRLLRESRRESMERQTAEGQPDPGPGARRGADRRTGDELTEVPPLPPKRLVRPSGGEDDSAVPAVPTGPGESEDPDDATDEAALTAYNRYLAALQERSSRA</sequence>